<reference evidence="5 6" key="1">
    <citation type="journal article" date="2013" name="Genome Announc.">
        <title>Draft Genome Sequence of Rhodococcus opacus Strain M213 Shows a Diverse Catabolic Potential.</title>
        <authorList>
            <person name="Pathak A."/>
            <person name="Green S.J."/>
            <person name="Ogram A."/>
            <person name="Chauhan A."/>
        </authorList>
    </citation>
    <scope>NUCLEOTIDE SEQUENCE [LARGE SCALE GENOMIC DNA]</scope>
    <source>
        <strain evidence="5 6">M213</strain>
    </source>
</reference>
<organism evidence="5 6">
    <name type="scientific">Rhodococcus opacus M213</name>
    <dbReference type="NCBI Taxonomy" id="1129896"/>
    <lineage>
        <taxon>Bacteria</taxon>
        <taxon>Bacillati</taxon>
        <taxon>Actinomycetota</taxon>
        <taxon>Actinomycetes</taxon>
        <taxon>Mycobacteriales</taxon>
        <taxon>Nocardiaceae</taxon>
        <taxon>Rhodococcus</taxon>
    </lineage>
</organism>
<dbReference type="InterPro" id="IPR020449">
    <property type="entry name" value="Tscrpt_reg_AraC-type_HTH"/>
</dbReference>
<dbReference type="PRINTS" id="PR00032">
    <property type="entry name" value="HTHARAC"/>
</dbReference>
<dbReference type="GO" id="GO:0003700">
    <property type="term" value="F:DNA-binding transcription factor activity"/>
    <property type="evidence" value="ECO:0007669"/>
    <property type="project" value="InterPro"/>
</dbReference>
<dbReference type="EMBL" id="AJYC02000019">
    <property type="protein sequence ID" value="EKT83399.1"/>
    <property type="molecule type" value="Genomic_DNA"/>
</dbReference>
<dbReference type="Gene3D" id="1.10.10.60">
    <property type="entry name" value="Homeodomain-like"/>
    <property type="match status" value="1"/>
</dbReference>
<dbReference type="Proteomes" id="UP000005951">
    <property type="component" value="Unassembled WGS sequence"/>
</dbReference>
<sequence>MPEAGQEVVVVQIDRHALDLPRGAIEAATARRMDSSVAGFPPLLALSEAVFAGPGGLDGTVGATIAHLMTMAMRSVTDQPFGWDRDDLLLDVLRRYMMDHLARPELDVRVMARENFVSERKVHALFAAEGDTPCRWIRRQRMTRACRLLTDSDLAVTAVGVHCGYPNPSVFSRTFRQSHGLTPSEYRAQNRST</sequence>
<accession>K8XPL6</accession>
<keyword evidence="3" id="KW-0804">Transcription</keyword>
<dbReference type="Pfam" id="PF12833">
    <property type="entry name" value="HTH_18"/>
    <property type="match status" value="1"/>
</dbReference>
<proteinExistence type="predicted"/>
<dbReference type="PANTHER" id="PTHR43280">
    <property type="entry name" value="ARAC-FAMILY TRANSCRIPTIONAL REGULATOR"/>
    <property type="match status" value="1"/>
</dbReference>
<gene>
    <name evidence="5" type="ORF">WSS_A07054</name>
</gene>
<feature type="domain" description="HTH araC/xylS-type" evidence="4">
    <location>
        <begin position="91"/>
        <end position="189"/>
    </location>
</feature>
<keyword evidence="1" id="KW-0805">Transcription regulation</keyword>
<name>K8XPL6_RHOOP</name>
<dbReference type="InterPro" id="IPR018060">
    <property type="entry name" value="HTH_AraC"/>
</dbReference>
<evidence type="ECO:0000256" key="3">
    <source>
        <dbReference type="ARBA" id="ARBA00023163"/>
    </source>
</evidence>
<dbReference type="PROSITE" id="PS01124">
    <property type="entry name" value="HTH_ARAC_FAMILY_2"/>
    <property type="match status" value="1"/>
</dbReference>
<protein>
    <submittedName>
        <fullName evidence="5">Putative DNA-binding transcriptional dual regulator</fullName>
    </submittedName>
</protein>
<evidence type="ECO:0000313" key="6">
    <source>
        <dbReference type="Proteomes" id="UP000005951"/>
    </source>
</evidence>
<evidence type="ECO:0000256" key="1">
    <source>
        <dbReference type="ARBA" id="ARBA00023015"/>
    </source>
</evidence>
<dbReference type="InterPro" id="IPR018062">
    <property type="entry name" value="HTH_AraC-typ_CS"/>
</dbReference>
<comment type="caution">
    <text evidence="5">The sequence shown here is derived from an EMBL/GenBank/DDBJ whole genome shotgun (WGS) entry which is preliminary data.</text>
</comment>
<evidence type="ECO:0000259" key="4">
    <source>
        <dbReference type="PROSITE" id="PS01124"/>
    </source>
</evidence>
<dbReference type="SUPFAM" id="SSF46689">
    <property type="entry name" value="Homeodomain-like"/>
    <property type="match status" value="1"/>
</dbReference>
<evidence type="ECO:0000313" key="5">
    <source>
        <dbReference type="EMBL" id="EKT83399.1"/>
    </source>
</evidence>
<evidence type="ECO:0000256" key="2">
    <source>
        <dbReference type="ARBA" id="ARBA00023125"/>
    </source>
</evidence>
<dbReference type="AlphaFoldDB" id="K8XPL6"/>
<dbReference type="InterPro" id="IPR009057">
    <property type="entry name" value="Homeodomain-like_sf"/>
</dbReference>
<dbReference type="PANTHER" id="PTHR43280:SF31">
    <property type="entry name" value="TRANSCRIPTIONAL REGULATORY PROTEIN"/>
    <property type="match status" value="1"/>
</dbReference>
<dbReference type="PROSITE" id="PS00041">
    <property type="entry name" value="HTH_ARAC_FAMILY_1"/>
    <property type="match status" value="1"/>
</dbReference>
<keyword evidence="2 5" id="KW-0238">DNA-binding</keyword>
<dbReference type="SMART" id="SM00342">
    <property type="entry name" value="HTH_ARAC"/>
    <property type="match status" value="1"/>
</dbReference>
<dbReference type="GO" id="GO:0043565">
    <property type="term" value="F:sequence-specific DNA binding"/>
    <property type="evidence" value="ECO:0007669"/>
    <property type="project" value="InterPro"/>
</dbReference>